<protein>
    <submittedName>
        <fullName evidence="2">GNAT family N-acetyltransferase</fullName>
    </submittedName>
</protein>
<gene>
    <name evidence="2" type="ORF">EJN92_09560</name>
</gene>
<dbReference type="OrthoDB" id="8737789at2"/>
<dbReference type="GO" id="GO:0016740">
    <property type="term" value="F:transferase activity"/>
    <property type="evidence" value="ECO:0007669"/>
    <property type="project" value="UniProtKB-KW"/>
</dbReference>
<accession>A0A3Q9BRA9</accession>
<keyword evidence="3" id="KW-1185">Reference proteome</keyword>
<dbReference type="InterPro" id="IPR038740">
    <property type="entry name" value="BioF2-like_GNAT_dom"/>
</dbReference>
<reference evidence="2 3" key="1">
    <citation type="journal article" date="2011" name="Int. J. Syst. Evol. Microbiol.">
        <title>Description of Undibacterium oligocarboniphilum sp. nov., isolated from purified water, and Undibacterium pigrum strain CCUG 49012 as the type strain of Undibacterium parvum sp. nov., and emended descriptions of the genus Undibacterium and the species Undibacterium pigrum.</title>
        <authorList>
            <person name="Eder W."/>
            <person name="Wanner G."/>
            <person name="Ludwig W."/>
            <person name="Busse H.J."/>
            <person name="Ziemke-Kageler F."/>
            <person name="Lang E."/>
        </authorList>
    </citation>
    <scope>NUCLEOTIDE SEQUENCE [LARGE SCALE GENOMIC DNA]</scope>
    <source>
        <strain evidence="2 3">DSM 23061</strain>
    </source>
</reference>
<dbReference type="KEGG" id="upv:EJN92_09560"/>
<dbReference type="InterPro" id="IPR016181">
    <property type="entry name" value="Acyl_CoA_acyltransferase"/>
</dbReference>
<feature type="domain" description="BioF2-like acetyltransferase" evidence="1">
    <location>
        <begin position="192"/>
        <end position="324"/>
    </location>
</feature>
<sequence>MILLQKNMPKYSVENATNSRDDALILSAWRELLSDSTSAEKVYQTPEFFEFLIDTNNGNDHFEILVIRSFDTKHIVGVIPIRFRRQSFCFSLGPRSLAEPTLEVITLLGSVPLISAEHAAFEVLLKYLFETYPSCSALSMPSLGRDSAWHTYIQHSPVLENAYCQYVIDEWRECHLIPLAKNFEAYLQRFSSKKRFNLKRQVRLLREFGEVDMQLDRIEQGDQIPALIAARKSMVPAEWLPQLLGQKIYQGLAKQGLFLSYVLRSGDKAYAVIVATRSENKLLIHNIYYHPDVAHLSAGISILYMAIEDLINNLHMESIDLGYSNPANNHHASNQIEIRGHMLLLRKTWKNRLLISAHQAYVTLFNEIKKIIGKQQIRKLLDWIRR</sequence>
<evidence type="ECO:0000259" key="1">
    <source>
        <dbReference type="Pfam" id="PF13480"/>
    </source>
</evidence>
<proteinExistence type="predicted"/>
<dbReference type="RefSeq" id="WP_126127608.1">
    <property type="nucleotide sequence ID" value="NZ_CP034464.1"/>
</dbReference>
<dbReference type="AlphaFoldDB" id="A0A3Q9BRA9"/>
<dbReference type="SUPFAM" id="SSF55729">
    <property type="entry name" value="Acyl-CoA N-acyltransferases (Nat)"/>
    <property type="match status" value="1"/>
</dbReference>
<dbReference type="EMBL" id="CP034464">
    <property type="protein sequence ID" value="AZP12226.1"/>
    <property type="molecule type" value="Genomic_DNA"/>
</dbReference>
<name>A0A3Q9BRA9_9BURK</name>
<dbReference type="Proteomes" id="UP000275663">
    <property type="component" value="Chromosome"/>
</dbReference>
<evidence type="ECO:0000313" key="2">
    <source>
        <dbReference type="EMBL" id="AZP12226.1"/>
    </source>
</evidence>
<evidence type="ECO:0000313" key="3">
    <source>
        <dbReference type="Proteomes" id="UP000275663"/>
    </source>
</evidence>
<organism evidence="2 3">
    <name type="scientific">Undibacterium parvum</name>
    <dbReference type="NCBI Taxonomy" id="401471"/>
    <lineage>
        <taxon>Bacteria</taxon>
        <taxon>Pseudomonadati</taxon>
        <taxon>Pseudomonadota</taxon>
        <taxon>Betaproteobacteria</taxon>
        <taxon>Burkholderiales</taxon>
        <taxon>Oxalobacteraceae</taxon>
        <taxon>Undibacterium</taxon>
    </lineage>
</organism>
<dbReference type="Pfam" id="PF13480">
    <property type="entry name" value="Acetyltransf_6"/>
    <property type="match status" value="1"/>
</dbReference>
<keyword evidence="2" id="KW-0808">Transferase</keyword>